<reference evidence="2 3" key="1">
    <citation type="submission" date="2017-07" db="EMBL/GenBank/DDBJ databases">
        <title>Bifidobacterium novel species.</title>
        <authorList>
            <person name="Lugli G.A."/>
            <person name="Milani C."/>
            <person name="Duranti S."/>
            <person name="Mangifesta M."/>
        </authorList>
    </citation>
    <scope>NUCLEOTIDE SEQUENCE [LARGE SCALE GENOMIC DNA]</scope>
    <source>
        <strain evidence="3">Goo31D</strain>
    </source>
</reference>
<keyword evidence="1" id="KW-0812">Transmembrane</keyword>
<name>A0A2N5IXP3_9BIFI</name>
<feature type="transmembrane region" description="Helical" evidence="1">
    <location>
        <begin position="20"/>
        <end position="38"/>
    </location>
</feature>
<comment type="caution">
    <text evidence="2">The sequence shown here is derived from an EMBL/GenBank/DDBJ whole genome shotgun (WGS) entry which is preliminary data.</text>
</comment>
<evidence type="ECO:0000256" key="1">
    <source>
        <dbReference type="SAM" id="Phobius"/>
    </source>
</evidence>
<evidence type="ECO:0000313" key="2">
    <source>
        <dbReference type="EMBL" id="PLS26733.1"/>
    </source>
</evidence>
<dbReference type="EMBL" id="NMYC01000005">
    <property type="protein sequence ID" value="PLS26733.1"/>
    <property type="molecule type" value="Genomic_DNA"/>
</dbReference>
<sequence>MDVSAWRSVRRFYRRHRTAVTSAAVFAAAIALVGRVPLMPDADALYTPLSGVSSFILSPAAGGALLYRQRSRRAMWWYALAMVAGTTAPMLYGYFHNIVDDGTIGGIIGGVTGGISAGVGNLLATLASMAPVLLFIGGALGGCWLAQRFGRRRRR</sequence>
<keyword evidence="3" id="KW-1185">Reference proteome</keyword>
<protein>
    <submittedName>
        <fullName evidence="2">Uncharacterized protein</fullName>
    </submittedName>
</protein>
<accession>A0A2N5IXP3</accession>
<feature type="transmembrane region" description="Helical" evidence="1">
    <location>
        <begin position="122"/>
        <end position="146"/>
    </location>
</feature>
<evidence type="ECO:0000313" key="3">
    <source>
        <dbReference type="Proteomes" id="UP000234935"/>
    </source>
</evidence>
<dbReference type="AlphaFoldDB" id="A0A2N5IXP3"/>
<keyword evidence="1" id="KW-1133">Transmembrane helix</keyword>
<organism evidence="2 3">
    <name type="scientific">Bifidobacterium anseris</name>
    <dbReference type="NCBI Taxonomy" id="2020963"/>
    <lineage>
        <taxon>Bacteria</taxon>
        <taxon>Bacillati</taxon>
        <taxon>Actinomycetota</taxon>
        <taxon>Actinomycetes</taxon>
        <taxon>Bifidobacteriales</taxon>
        <taxon>Bifidobacteriaceae</taxon>
        <taxon>Bifidobacterium</taxon>
    </lineage>
</organism>
<proteinExistence type="predicted"/>
<gene>
    <name evidence="2" type="ORF">CGZ88_1218</name>
</gene>
<keyword evidence="1" id="KW-0472">Membrane</keyword>
<dbReference type="OrthoDB" id="3240242at2"/>
<dbReference type="Proteomes" id="UP000234935">
    <property type="component" value="Unassembled WGS sequence"/>
</dbReference>
<feature type="transmembrane region" description="Helical" evidence="1">
    <location>
        <begin position="44"/>
        <end position="67"/>
    </location>
</feature>
<feature type="transmembrane region" description="Helical" evidence="1">
    <location>
        <begin position="74"/>
        <end position="95"/>
    </location>
</feature>